<keyword evidence="3" id="KW-0808">Transferase</keyword>
<dbReference type="FunFam" id="1.10.510.10:FF:000571">
    <property type="entry name" value="Maternal embryonic leucine zipper kinase"/>
    <property type="match status" value="1"/>
</dbReference>
<evidence type="ECO:0000313" key="11">
    <source>
        <dbReference type="Proteomes" id="UP000693970"/>
    </source>
</evidence>
<keyword evidence="6" id="KW-0067">ATP-binding</keyword>
<comment type="caution">
    <text evidence="10">The sequence shown here is derived from an EMBL/GenBank/DDBJ whole genome shotgun (WGS) entry which is preliminary data.</text>
</comment>
<organism evidence="10 11">
    <name type="scientific">Nitzschia inconspicua</name>
    <dbReference type="NCBI Taxonomy" id="303405"/>
    <lineage>
        <taxon>Eukaryota</taxon>
        <taxon>Sar</taxon>
        <taxon>Stramenopiles</taxon>
        <taxon>Ochrophyta</taxon>
        <taxon>Bacillariophyta</taxon>
        <taxon>Bacillariophyceae</taxon>
        <taxon>Bacillariophycidae</taxon>
        <taxon>Bacillariales</taxon>
        <taxon>Bacillariaceae</taxon>
        <taxon>Nitzschia</taxon>
    </lineage>
</organism>
<comment type="similarity">
    <text evidence="7">Belongs to the protein kinase superfamily. Ser/Thr protein kinase family. CDPK subfamily.</text>
</comment>
<evidence type="ECO:0000256" key="2">
    <source>
        <dbReference type="ARBA" id="ARBA00022527"/>
    </source>
</evidence>
<dbReference type="OrthoDB" id="781874at2759"/>
<dbReference type="InterPro" id="IPR000719">
    <property type="entry name" value="Prot_kinase_dom"/>
</dbReference>
<evidence type="ECO:0000313" key="10">
    <source>
        <dbReference type="EMBL" id="KAG7366205.1"/>
    </source>
</evidence>
<protein>
    <submittedName>
        <fullName evidence="10">Serine/threonine protein kinase</fullName>
    </submittedName>
</protein>
<evidence type="ECO:0000256" key="7">
    <source>
        <dbReference type="ARBA" id="ARBA00024334"/>
    </source>
</evidence>
<reference evidence="10" key="2">
    <citation type="submission" date="2021-04" db="EMBL/GenBank/DDBJ databases">
        <authorList>
            <person name="Podell S."/>
        </authorList>
    </citation>
    <scope>NUCLEOTIDE SEQUENCE</scope>
    <source>
        <strain evidence="10">Hildebrandi</strain>
    </source>
</reference>
<accession>A0A9K3Q0N8</accession>
<keyword evidence="11" id="KW-1185">Reference proteome</keyword>
<sequence>MGNHPVTAKKSGENRGSLHDNLIAENFKLGDKYSTDQDLGAGKATQIKRGQLKRFTKSTQNTGVAIKLYDGTVQSGSNLKTEAMILSQCDHPNIVRLFEVTKVNGQMSLVLELCDGGCVLDRLPYKESQASNIVRQICSAVSYLHSKNMMHRDIECSNILFASKSEDSEVKLVDFGSACELQVIPGHNGAFRFLKEKTGSLHVMAPEVIRGKYGPKADVWSLGCVAYALLNNGEHPIKGQTKDELERKILQGSVDYRGWERSTSSKNFVQATCNVNAGFRLSAAAALVHPWLLSAQKICKKTLPVELVTSFSLYRISPPLKRIALNALARKSKSSRYRETFEFINKSHSGIISKEEFMEAFKNSGNSDEELEELFDKVDINDNGGITYTEFIAATLEAEGELEEAQLQEAFALISSNGRYITKKDIEDIVKESLKSQNELEVIKNKFEVQMNRLSKNHKKEKIHYEDFAQMFEHGFDAHRSMDAIIETSLNEEQLNRMKEDDKIKHLAAIREQSDS</sequence>
<dbReference type="Pfam" id="PF13499">
    <property type="entry name" value="EF-hand_7"/>
    <property type="match status" value="1"/>
</dbReference>
<keyword evidence="2 10" id="KW-0723">Serine/threonine-protein kinase</keyword>
<dbReference type="EMBL" id="JAGRRH010000007">
    <property type="protein sequence ID" value="KAG7366205.1"/>
    <property type="molecule type" value="Genomic_DNA"/>
</dbReference>
<dbReference type="CDD" id="cd00051">
    <property type="entry name" value="EFh"/>
    <property type="match status" value="1"/>
</dbReference>
<evidence type="ECO:0000256" key="3">
    <source>
        <dbReference type="ARBA" id="ARBA00022679"/>
    </source>
</evidence>
<dbReference type="InterPro" id="IPR002048">
    <property type="entry name" value="EF_hand_dom"/>
</dbReference>
<dbReference type="GO" id="GO:0005509">
    <property type="term" value="F:calcium ion binding"/>
    <property type="evidence" value="ECO:0007669"/>
    <property type="project" value="InterPro"/>
</dbReference>
<feature type="domain" description="EF-hand" evidence="9">
    <location>
        <begin position="366"/>
        <end position="401"/>
    </location>
</feature>
<dbReference type="GO" id="GO:0005524">
    <property type="term" value="F:ATP binding"/>
    <property type="evidence" value="ECO:0007669"/>
    <property type="project" value="UniProtKB-KW"/>
</dbReference>
<dbReference type="GO" id="GO:0004674">
    <property type="term" value="F:protein serine/threonine kinase activity"/>
    <property type="evidence" value="ECO:0007669"/>
    <property type="project" value="UniProtKB-KW"/>
</dbReference>
<evidence type="ECO:0000259" key="8">
    <source>
        <dbReference type="PROSITE" id="PS50011"/>
    </source>
</evidence>
<keyword evidence="4" id="KW-0547">Nucleotide-binding</keyword>
<feature type="domain" description="Protein kinase" evidence="8">
    <location>
        <begin position="33"/>
        <end position="292"/>
    </location>
</feature>
<dbReference type="AlphaFoldDB" id="A0A9K3Q0N8"/>
<dbReference type="InterPro" id="IPR050205">
    <property type="entry name" value="CDPK_Ser/Thr_kinases"/>
</dbReference>
<proteinExistence type="inferred from homology"/>
<name>A0A9K3Q0N8_9STRA</name>
<gene>
    <name evidence="10" type="ORF">IV203_028875</name>
</gene>
<keyword evidence="5 10" id="KW-0418">Kinase</keyword>
<dbReference type="SMART" id="SM00054">
    <property type="entry name" value="EFh"/>
    <property type="match status" value="2"/>
</dbReference>
<evidence type="ECO:0000256" key="6">
    <source>
        <dbReference type="ARBA" id="ARBA00022840"/>
    </source>
</evidence>
<evidence type="ECO:0000256" key="1">
    <source>
        <dbReference type="ARBA" id="ARBA00001946"/>
    </source>
</evidence>
<dbReference type="PROSITE" id="PS50011">
    <property type="entry name" value="PROTEIN_KINASE_DOM"/>
    <property type="match status" value="1"/>
</dbReference>
<evidence type="ECO:0000256" key="4">
    <source>
        <dbReference type="ARBA" id="ARBA00022741"/>
    </source>
</evidence>
<comment type="cofactor">
    <cofactor evidence="1">
        <name>Mg(2+)</name>
        <dbReference type="ChEBI" id="CHEBI:18420"/>
    </cofactor>
</comment>
<dbReference type="Pfam" id="PF00069">
    <property type="entry name" value="Pkinase"/>
    <property type="match status" value="1"/>
</dbReference>
<reference evidence="10" key="1">
    <citation type="journal article" date="2021" name="Sci. Rep.">
        <title>Diploid genomic architecture of Nitzschia inconspicua, an elite biomass production diatom.</title>
        <authorList>
            <person name="Oliver A."/>
            <person name="Podell S."/>
            <person name="Pinowska A."/>
            <person name="Traller J.C."/>
            <person name="Smith S.R."/>
            <person name="McClure R."/>
            <person name="Beliaev A."/>
            <person name="Bohutskyi P."/>
            <person name="Hill E.A."/>
            <person name="Rabines A."/>
            <person name="Zheng H."/>
            <person name="Allen L.Z."/>
            <person name="Kuo A."/>
            <person name="Grigoriev I.V."/>
            <person name="Allen A.E."/>
            <person name="Hazlebeck D."/>
            <person name="Allen E.E."/>
        </authorList>
    </citation>
    <scope>NUCLEOTIDE SEQUENCE</scope>
    <source>
        <strain evidence="10">Hildebrandi</strain>
    </source>
</reference>
<evidence type="ECO:0000259" key="9">
    <source>
        <dbReference type="PROSITE" id="PS50222"/>
    </source>
</evidence>
<dbReference type="Proteomes" id="UP000693970">
    <property type="component" value="Unassembled WGS sequence"/>
</dbReference>
<dbReference type="PROSITE" id="PS50222">
    <property type="entry name" value="EF_HAND_2"/>
    <property type="match status" value="1"/>
</dbReference>
<dbReference type="PANTHER" id="PTHR24349">
    <property type="entry name" value="SERINE/THREONINE-PROTEIN KINASE"/>
    <property type="match status" value="1"/>
</dbReference>
<evidence type="ECO:0000256" key="5">
    <source>
        <dbReference type="ARBA" id="ARBA00022777"/>
    </source>
</evidence>